<comment type="caution">
    <text evidence="3">The sequence shown here is derived from an EMBL/GenBank/DDBJ whole genome shotgun (WGS) entry which is preliminary data.</text>
</comment>
<sequence>MVQQSIHSDTVLGEVHLKVSDLERSLRFYQDVVGLRVLTQAANRAELTVDGIKPLVVLHEISTANIVPRRSAAGLYHFAILLPDRRSLGLSLRNLIDSGIHIGQADHLVSEALYIADPDNNGIEIYRDRPRESWTYDAQGNVKMATDPIDWDGLLKEAEGHPWTGMPVGTIIGHIHFHVSDLQKSKEFYCDILGFDIIANMSATMGALFISAGGYHHHIGLNVWAGIGAPPAPVDGTGLKYYKVVVPGEQELQRILANLRSGGYAVTEQNATWIVKDPSQIELRLTLQSK</sequence>
<keyword evidence="4" id="KW-1185">Reference proteome</keyword>
<organism evidence="3 4">
    <name type="scientific">Paenibacillus agricola</name>
    <dbReference type="NCBI Taxonomy" id="2716264"/>
    <lineage>
        <taxon>Bacteria</taxon>
        <taxon>Bacillati</taxon>
        <taxon>Bacillota</taxon>
        <taxon>Bacilli</taxon>
        <taxon>Bacillales</taxon>
        <taxon>Paenibacillaceae</taxon>
        <taxon>Paenibacillus</taxon>
    </lineage>
</organism>
<proteinExistence type="predicted"/>
<reference evidence="3" key="1">
    <citation type="submission" date="2020-03" db="EMBL/GenBank/DDBJ databases">
        <title>Draft sequencing of Paenibacilllus sp. S3N08.</title>
        <authorList>
            <person name="Kim D.-U."/>
        </authorList>
    </citation>
    <scope>NUCLEOTIDE SEQUENCE</scope>
    <source>
        <strain evidence="3">S3N08</strain>
    </source>
</reference>
<evidence type="ECO:0000256" key="1">
    <source>
        <dbReference type="ARBA" id="ARBA00022723"/>
    </source>
</evidence>
<dbReference type="Proteomes" id="UP001165962">
    <property type="component" value="Unassembled WGS sequence"/>
</dbReference>
<gene>
    <name evidence="3" type="ORF">G9U52_27745</name>
</gene>
<dbReference type="Gene3D" id="3.10.180.10">
    <property type="entry name" value="2,3-Dihydroxybiphenyl 1,2-Dioxygenase, domain 1"/>
    <property type="match status" value="2"/>
</dbReference>
<evidence type="ECO:0000313" key="3">
    <source>
        <dbReference type="EMBL" id="NHN33616.1"/>
    </source>
</evidence>
<name>A0ABX0JEF4_9BACL</name>
<feature type="domain" description="VOC" evidence="2">
    <location>
        <begin position="11"/>
        <end position="128"/>
    </location>
</feature>
<protein>
    <submittedName>
        <fullName evidence="3">VOC family protein</fullName>
    </submittedName>
</protein>
<dbReference type="InterPro" id="IPR018146">
    <property type="entry name" value="Glyoxalase_1_CS"/>
</dbReference>
<dbReference type="CDD" id="cd16359">
    <property type="entry name" value="VOC_BsCatE_like_C"/>
    <property type="match status" value="1"/>
</dbReference>
<dbReference type="InterPro" id="IPR037523">
    <property type="entry name" value="VOC_core"/>
</dbReference>
<dbReference type="PANTHER" id="PTHR43279">
    <property type="entry name" value="CATECHOL-2,3-DIOXYGENASE"/>
    <property type="match status" value="1"/>
</dbReference>
<dbReference type="RefSeq" id="WP_166153912.1">
    <property type="nucleotide sequence ID" value="NZ_JAAOIW010000012.1"/>
</dbReference>
<feature type="domain" description="VOC" evidence="2">
    <location>
        <begin position="171"/>
        <end position="290"/>
    </location>
</feature>
<dbReference type="InterPro" id="IPR029068">
    <property type="entry name" value="Glyas_Bleomycin-R_OHBP_Dase"/>
</dbReference>
<dbReference type="PANTHER" id="PTHR43279:SF1">
    <property type="entry name" value="CATECHOL-2,3-DIOXYGENASE"/>
    <property type="match status" value="1"/>
</dbReference>
<dbReference type="EMBL" id="JAAOIW010000012">
    <property type="protein sequence ID" value="NHN33616.1"/>
    <property type="molecule type" value="Genomic_DNA"/>
</dbReference>
<dbReference type="InterPro" id="IPR004360">
    <property type="entry name" value="Glyas_Fos-R_dOase_dom"/>
</dbReference>
<accession>A0ABX0JEF4</accession>
<evidence type="ECO:0000259" key="2">
    <source>
        <dbReference type="PROSITE" id="PS51819"/>
    </source>
</evidence>
<dbReference type="PROSITE" id="PS00934">
    <property type="entry name" value="GLYOXALASE_I_1"/>
    <property type="match status" value="1"/>
</dbReference>
<dbReference type="Pfam" id="PF00903">
    <property type="entry name" value="Glyoxalase"/>
    <property type="match status" value="2"/>
</dbReference>
<dbReference type="PROSITE" id="PS51819">
    <property type="entry name" value="VOC"/>
    <property type="match status" value="2"/>
</dbReference>
<dbReference type="SUPFAM" id="SSF54593">
    <property type="entry name" value="Glyoxalase/Bleomycin resistance protein/Dihydroxybiphenyl dioxygenase"/>
    <property type="match status" value="2"/>
</dbReference>
<evidence type="ECO:0000313" key="4">
    <source>
        <dbReference type="Proteomes" id="UP001165962"/>
    </source>
</evidence>
<dbReference type="CDD" id="cd07255">
    <property type="entry name" value="VOC_BsCatE_like_N"/>
    <property type="match status" value="1"/>
</dbReference>
<keyword evidence="1" id="KW-0479">Metal-binding</keyword>